<dbReference type="WBParaSite" id="Hba_06866">
    <property type="protein sequence ID" value="Hba_06866"/>
    <property type="gene ID" value="Hba_06866"/>
</dbReference>
<name>A0A1I7WNZ8_HETBA</name>
<feature type="compositionally biased region" description="Basic and acidic residues" evidence="1">
    <location>
        <begin position="110"/>
        <end position="127"/>
    </location>
</feature>
<feature type="compositionally biased region" description="Basic and acidic residues" evidence="1">
    <location>
        <begin position="66"/>
        <end position="78"/>
    </location>
</feature>
<evidence type="ECO:0000313" key="3">
    <source>
        <dbReference type="WBParaSite" id="Hba_06866"/>
    </source>
</evidence>
<reference evidence="3" key="1">
    <citation type="submission" date="2016-11" db="UniProtKB">
        <authorList>
            <consortium name="WormBaseParasite"/>
        </authorList>
    </citation>
    <scope>IDENTIFICATION</scope>
</reference>
<feature type="compositionally biased region" description="Basic residues" evidence="1">
    <location>
        <begin position="41"/>
        <end position="57"/>
    </location>
</feature>
<sequence length="138" mass="15523">MQCRCPHRFGLICVSAILHQPSCSSLYILYISHANDMHMPSRVKKGLSGRGRGRPPKNIKDDEENGNEKGVKTTKTSEKVVTGKKRGRPTGGSKKVAKKIKTSPKKSKRVSSDMESHHSDSDSEKKFLRRFYTEVDHL</sequence>
<keyword evidence="2" id="KW-1185">Reference proteome</keyword>
<evidence type="ECO:0000313" key="2">
    <source>
        <dbReference type="Proteomes" id="UP000095283"/>
    </source>
</evidence>
<proteinExistence type="predicted"/>
<organism evidence="2 3">
    <name type="scientific">Heterorhabditis bacteriophora</name>
    <name type="common">Entomopathogenic nematode worm</name>
    <dbReference type="NCBI Taxonomy" id="37862"/>
    <lineage>
        <taxon>Eukaryota</taxon>
        <taxon>Metazoa</taxon>
        <taxon>Ecdysozoa</taxon>
        <taxon>Nematoda</taxon>
        <taxon>Chromadorea</taxon>
        <taxon>Rhabditida</taxon>
        <taxon>Rhabditina</taxon>
        <taxon>Rhabditomorpha</taxon>
        <taxon>Strongyloidea</taxon>
        <taxon>Heterorhabditidae</taxon>
        <taxon>Heterorhabditis</taxon>
    </lineage>
</organism>
<accession>A0A1I7WNZ8</accession>
<protein>
    <submittedName>
        <fullName evidence="3">SWIM-type domain-containing protein</fullName>
    </submittedName>
</protein>
<feature type="compositionally biased region" description="Basic residues" evidence="1">
    <location>
        <begin position="95"/>
        <end position="109"/>
    </location>
</feature>
<feature type="region of interest" description="Disordered" evidence="1">
    <location>
        <begin position="40"/>
        <end position="127"/>
    </location>
</feature>
<dbReference type="Proteomes" id="UP000095283">
    <property type="component" value="Unplaced"/>
</dbReference>
<evidence type="ECO:0000256" key="1">
    <source>
        <dbReference type="SAM" id="MobiDB-lite"/>
    </source>
</evidence>
<dbReference type="AlphaFoldDB" id="A0A1I7WNZ8"/>